<name>A0A2M4D2Z4_ANODA</name>
<feature type="transmembrane region" description="Helical" evidence="1">
    <location>
        <begin position="12"/>
        <end position="31"/>
    </location>
</feature>
<keyword evidence="1" id="KW-0812">Transmembrane</keyword>
<evidence type="ECO:0000313" key="2">
    <source>
        <dbReference type="EMBL" id="MBW71917.1"/>
    </source>
</evidence>
<protein>
    <submittedName>
        <fullName evidence="2">Putative secreted protein</fullName>
    </submittedName>
</protein>
<dbReference type="EMBL" id="GGFL01007739">
    <property type="protein sequence ID" value="MBW71917.1"/>
    <property type="molecule type" value="Transcribed_RNA"/>
</dbReference>
<proteinExistence type="predicted"/>
<keyword evidence="1" id="KW-0472">Membrane</keyword>
<dbReference type="AlphaFoldDB" id="A0A2M4D2Z4"/>
<keyword evidence="1" id="KW-1133">Transmembrane helix</keyword>
<organism evidence="2">
    <name type="scientific">Anopheles darlingi</name>
    <name type="common">Mosquito</name>
    <dbReference type="NCBI Taxonomy" id="43151"/>
    <lineage>
        <taxon>Eukaryota</taxon>
        <taxon>Metazoa</taxon>
        <taxon>Ecdysozoa</taxon>
        <taxon>Arthropoda</taxon>
        <taxon>Hexapoda</taxon>
        <taxon>Insecta</taxon>
        <taxon>Pterygota</taxon>
        <taxon>Neoptera</taxon>
        <taxon>Endopterygota</taxon>
        <taxon>Diptera</taxon>
        <taxon>Nematocera</taxon>
        <taxon>Culicoidea</taxon>
        <taxon>Culicidae</taxon>
        <taxon>Anophelinae</taxon>
        <taxon>Anopheles</taxon>
    </lineage>
</organism>
<sequence>MLFSPPVWPVFLSPPFFLSLSLCFTCCLAILQRIGRARSADRLMSMFAVVVVTSSRGSTRAIAVVVVDVFKYAP</sequence>
<evidence type="ECO:0000256" key="1">
    <source>
        <dbReference type="SAM" id="Phobius"/>
    </source>
</evidence>
<accession>A0A2M4D2Z4</accession>
<reference evidence="2" key="1">
    <citation type="submission" date="2018-01" db="EMBL/GenBank/DDBJ databases">
        <title>An insight into the sialome of Amazonian anophelines.</title>
        <authorList>
            <person name="Ribeiro J.M."/>
            <person name="Scarpassa V."/>
            <person name="Calvo E."/>
        </authorList>
    </citation>
    <scope>NUCLEOTIDE SEQUENCE</scope>
</reference>